<evidence type="ECO:0000256" key="6">
    <source>
        <dbReference type="ARBA" id="ARBA00022670"/>
    </source>
</evidence>
<keyword evidence="8" id="KW-0732">Signal</keyword>
<dbReference type="eggNOG" id="KOG2650">
    <property type="taxonomic scope" value="Eukaryota"/>
</dbReference>
<evidence type="ECO:0000313" key="20">
    <source>
        <dbReference type="Proteomes" id="UP000016088"/>
    </source>
</evidence>
<dbReference type="HOGENOM" id="CLU_019326_1_0_1"/>
<dbReference type="RefSeq" id="XP_013017450.1">
    <property type="nucleotide sequence ID" value="XM_013161996.1"/>
</dbReference>
<keyword evidence="6" id="KW-0645">Protease</keyword>
<dbReference type="Proteomes" id="UP000016088">
    <property type="component" value="Unassembled WGS sequence"/>
</dbReference>
<comment type="function">
    <text evidence="13">Inactive carboxypeptidase that may play a role in cell wall organization and biogenesis.</text>
</comment>
<evidence type="ECO:0000256" key="11">
    <source>
        <dbReference type="ARBA" id="ARBA00023049"/>
    </source>
</evidence>
<proteinExistence type="inferred from homology"/>
<evidence type="ECO:0000256" key="16">
    <source>
        <dbReference type="PROSITE-ProRule" id="PRU01379"/>
    </source>
</evidence>
<dbReference type="VEuPathDB" id="FungiDB:SOCG_03508"/>
<dbReference type="GO" id="GO:0004181">
    <property type="term" value="F:metallocarboxypeptidase activity"/>
    <property type="evidence" value="ECO:0007669"/>
    <property type="project" value="InterPro"/>
</dbReference>
<keyword evidence="10" id="KW-0862">Zinc</keyword>
<dbReference type="PROSITE" id="PS52035">
    <property type="entry name" value="PEPTIDASE_M14"/>
    <property type="match status" value="1"/>
</dbReference>
<dbReference type="Gene3D" id="3.40.630.10">
    <property type="entry name" value="Zn peptidases"/>
    <property type="match status" value="1"/>
</dbReference>
<evidence type="ECO:0000256" key="15">
    <source>
        <dbReference type="ARBA" id="ARBA00026213"/>
    </source>
</evidence>
<evidence type="ECO:0000256" key="5">
    <source>
        <dbReference type="ARBA" id="ARBA00022645"/>
    </source>
</evidence>
<keyword evidence="11" id="KW-0482">Metalloprotease</keyword>
<organism evidence="19 20">
    <name type="scientific">Schizosaccharomyces octosporus (strain yFS286)</name>
    <name type="common">Fission yeast</name>
    <name type="synonym">Octosporomyces octosporus</name>
    <dbReference type="NCBI Taxonomy" id="483514"/>
    <lineage>
        <taxon>Eukaryota</taxon>
        <taxon>Fungi</taxon>
        <taxon>Dikarya</taxon>
        <taxon>Ascomycota</taxon>
        <taxon>Taphrinomycotina</taxon>
        <taxon>Schizosaccharomycetes</taxon>
        <taxon>Schizosaccharomycetales</taxon>
        <taxon>Schizosaccharomycetaceae</taxon>
        <taxon>Schizosaccharomyces</taxon>
    </lineage>
</organism>
<dbReference type="OMA" id="HQHAREH"/>
<dbReference type="PANTHER" id="PTHR11705">
    <property type="entry name" value="PROTEASE FAMILY M14 CARBOXYPEPTIDASE A,B"/>
    <property type="match status" value="1"/>
</dbReference>
<dbReference type="AlphaFoldDB" id="S9Q3Q6"/>
<gene>
    <name evidence="19" type="ORF">SOCG_03508</name>
</gene>
<dbReference type="EMBL" id="KE503206">
    <property type="protein sequence ID" value="EPX74298.1"/>
    <property type="molecule type" value="Genomic_DNA"/>
</dbReference>
<dbReference type="SUPFAM" id="SSF53187">
    <property type="entry name" value="Zn-dependent exopeptidases"/>
    <property type="match status" value="1"/>
</dbReference>
<keyword evidence="12" id="KW-1015">Disulfide bond</keyword>
<dbReference type="InterPro" id="IPR000834">
    <property type="entry name" value="Peptidase_M14"/>
</dbReference>
<feature type="domain" description="Peptidase M14" evidence="18">
    <location>
        <begin position="175"/>
        <end position="481"/>
    </location>
</feature>
<dbReference type="GO" id="GO:0005576">
    <property type="term" value="C:extracellular region"/>
    <property type="evidence" value="ECO:0007669"/>
    <property type="project" value="UniProtKB-SubCell"/>
</dbReference>
<dbReference type="CDD" id="cd03860">
    <property type="entry name" value="M14_CP_A-B_like"/>
    <property type="match status" value="1"/>
</dbReference>
<comment type="similarity">
    <text evidence="3 16">Belongs to the peptidase M14 family.</text>
</comment>
<keyword evidence="17" id="KW-0812">Transmembrane</keyword>
<comment type="cofactor">
    <cofactor evidence="1">
        <name>Zn(2+)</name>
        <dbReference type="ChEBI" id="CHEBI:29105"/>
    </cofactor>
</comment>
<dbReference type="SMART" id="SM00631">
    <property type="entry name" value="Zn_pept"/>
    <property type="match status" value="1"/>
</dbReference>
<evidence type="ECO:0000259" key="18">
    <source>
        <dbReference type="PROSITE" id="PS52035"/>
    </source>
</evidence>
<keyword evidence="17" id="KW-0472">Membrane</keyword>
<dbReference type="PANTHER" id="PTHR11705:SF147">
    <property type="entry name" value="INACTIVE METALLOCARBOXYPEPTIDASE ECM14"/>
    <property type="match status" value="1"/>
</dbReference>
<dbReference type="FunFam" id="3.40.630.10:FF:000084">
    <property type="entry name" value="Carboxypeptidase B2"/>
    <property type="match status" value="1"/>
</dbReference>
<sequence length="486" mass="56037">MSRTLKLCAYVFAPLILLITVICIYLDFGNSQKFRNSIWEPKSSNWEVLDEGSSGIWANMNAKYQNDQVIRFYHEGNDATREVLLYAESRNLDIWNTGSRYTDIRLRREVAKEMISMIPNHKVLISNVSMVLANSMSSGQETKNLPPLDFNTLSTMPQEPFSKLYLKYTEEFYKNYQNLEAINSYLRLLASMYSDLCELTSLGTTAEGRSILALRIHGRIPNKDEKKEVIILQGTAHAREWISIPTLCYSAWKLVAQYDSDNRVRKLLDKFEWIIVPVLNVDGYAYTWSEDRFWTKNRQSLKNSNCKGINIDNNWGFGFNGQGNPCDELFGGLEPFEANETFAMFNLISNTLPKEKKSTVGFLDIHSYSQSVLWPYAYSCDLLPADDENFQELAMGLTKVLHQVHGRLYSHQQACIPFDGIHKHYHPGAAIDFAYFNAEVRWPFTIRLRDVGDYGYLLPAREIVPTSREFYAMLLYYGQFISEAAY</sequence>
<evidence type="ECO:0000256" key="4">
    <source>
        <dbReference type="ARBA" id="ARBA00022525"/>
    </source>
</evidence>
<dbReference type="GO" id="GO:0008270">
    <property type="term" value="F:zinc ion binding"/>
    <property type="evidence" value="ECO:0007669"/>
    <property type="project" value="InterPro"/>
</dbReference>
<evidence type="ECO:0000256" key="9">
    <source>
        <dbReference type="ARBA" id="ARBA00022801"/>
    </source>
</evidence>
<keyword evidence="20" id="KW-1185">Reference proteome</keyword>
<evidence type="ECO:0000256" key="7">
    <source>
        <dbReference type="ARBA" id="ARBA00022723"/>
    </source>
</evidence>
<dbReference type="OrthoDB" id="3626597at2759"/>
<evidence type="ECO:0000256" key="14">
    <source>
        <dbReference type="ARBA" id="ARBA00026187"/>
    </source>
</evidence>
<accession>S9Q3Q6</accession>
<evidence type="ECO:0000256" key="2">
    <source>
        <dbReference type="ARBA" id="ARBA00004613"/>
    </source>
</evidence>
<dbReference type="Pfam" id="PF00246">
    <property type="entry name" value="Peptidase_M14"/>
    <property type="match status" value="1"/>
</dbReference>
<protein>
    <recommendedName>
        <fullName evidence="14">Inactive metallocarboxypeptidase ECM14</fullName>
    </recommendedName>
    <alternativeName>
        <fullName evidence="15">Inactive metallocarboxypeptidase ecm14</fullName>
    </alternativeName>
</protein>
<evidence type="ECO:0000256" key="12">
    <source>
        <dbReference type="ARBA" id="ARBA00023157"/>
    </source>
</evidence>
<dbReference type="GeneID" id="25032480"/>
<dbReference type="GO" id="GO:0006508">
    <property type="term" value="P:proteolysis"/>
    <property type="evidence" value="ECO:0007669"/>
    <property type="project" value="UniProtKB-KW"/>
</dbReference>
<evidence type="ECO:0000256" key="10">
    <source>
        <dbReference type="ARBA" id="ARBA00022833"/>
    </source>
</evidence>
<keyword evidence="9" id="KW-0378">Hydrolase</keyword>
<reference evidence="19 20" key="1">
    <citation type="journal article" date="2011" name="Science">
        <title>Comparative functional genomics of the fission yeasts.</title>
        <authorList>
            <person name="Rhind N."/>
            <person name="Chen Z."/>
            <person name="Yassour M."/>
            <person name="Thompson D.A."/>
            <person name="Haas B.J."/>
            <person name="Habib N."/>
            <person name="Wapinski I."/>
            <person name="Roy S."/>
            <person name="Lin M.F."/>
            <person name="Heiman D.I."/>
            <person name="Young S.K."/>
            <person name="Furuya K."/>
            <person name="Guo Y."/>
            <person name="Pidoux A."/>
            <person name="Chen H.M."/>
            <person name="Robbertse B."/>
            <person name="Goldberg J.M."/>
            <person name="Aoki K."/>
            <person name="Bayne E.H."/>
            <person name="Berlin A.M."/>
            <person name="Desjardins C.A."/>
            <person name="Dobbs E."/>
            <person name="Dukaj L."/>
            <person name="Fan L."/>
            <person name="FitzGerald M.G."/>
            <person name="French C."/>
            <person name="Gujja S."/>
            <person name="Hansen K."/>
            <person name="Keifenheim D."/>
            <person name="Levin J.Z."/>
            <person name="Mosher R.A."/>
            <person name="Mueller C.A."/>
            <person name="Pfiffner J."/>
            <person name="Priest M."/>
            <person name="Russ C."/>
            <person name="Smialowska A."/>
            <person name="Swoboda P."/>
            <person name="Sykes S.M."/>
            <person name="Vaughn M."/>
            <person name="Vengrova S."/>
            <person name="Yoder R."/>
            <person name="Zeng Q."/>
            <person name="Allshire R."/>
            <person name="Baulcombe D."/>
            <person name="Birren B.W."/>
            <person name="Brown W."/>
            <person name="Ekwall K."/>
            <person name="Kellis M."/>
            <person name="Leatherwood J."/>
            <person name="Levin H."/>
            <person name="Margalit H."/>
            <person name="Martienssen R."/>
            <person name="Nieduszynski C.A."/>
            <person name="Spatafora J.W."/>
            <person name="Friedman N."/>
            <person name="Dalgaard J.Z."/>
            <person name="Baumann P."/>
            <person name="Niki H."/>
            <person name="Regev A."/>
            <person name="Nusbaum C."/>
        </authorList>
    </citation>
    <scope>NUCLEOTIDE SEQUENCE [LARGE SCALE GENOMIC DNA]</scope>
    <source>
        <strain evidence="20">yFS286</strain>
    </source>
</reference>
<keyword evidence="17" id="KW-1133">Transmembrane helix</keyword>
<evidence type="ECO:0000256" key="17">
    <source>
        <dbReference type="SAM" id="Phobius"/>
    </source>
</evidence>
<keyword evidence="4" id="KW-0964">Secreted</keyword>
<feature type="transmembrane region" description="Helical" evidence="17">
    <location>
        <begin position="7"/>
        <end position="28"/>
    </location>
</feature>
<evidence type="ECO:0000256" key="13">
    <source>
        <dbReference type="ARBA" id="ARBA00025210"/>
    </source>
</evidence>
<evidence type="ECO:0000313" key="19">
    <source>
        <dbReference type="EMBL" id="EPX74298.1"/>
    </source>
</evidence>
<comment type="subcellular location">
    <subcellularLocation>
        <location evidence="2">Secreted</location>
    </subcellularLocation>
</comment>
<dbReference type="PRINTS" id="PR00765">
    <property type="entry name" value="CRBOXYPTASEA"/>
</dbReference>
<keyword evidence="5 19" id="KW-0121">Carboxypeptidase</keyword>
<evidence type="ECO:0000256" key="3">
    <source>
        <dbReference type="ARBA" id="ARBA00005988"/>
    </source>
</evidence>
<evidence type="ECO:0000256" key="1">
    <source>
        <dbReference type="ARBA" id="ARBA00001947"/>
    </source>
</evidence>
<name>S9Q3Q6_SCHOY</name>
<comment type="caution">
    <text evidence="16">Lacks conserved residue(s) required for the propagation of feature annotation.</text>
</comment>
<keyword evidence="7" id="KW-0479">Metal-binding</keyword>
<evidence type="ECO:0000256" key="8">
    <source>
        <dbReference type="ARBA" id="ARBA00022729"/>
    </source>
</evidence>